<organism evidence="1 2">
    <name type="scientific">Phocaeicola dorei DSM 17855</name>
    <dbReference type="NCBI Taxonomy" id="483217"/>
    <lineage>
        <taxon>Bacteria</taxon>
        <taxon>Pseudomonadati</taxon>
        <taxon>Bacteroidota</taxon>
        <taxon>Bacteroidia</taxon>
        <taxon>Bacteroidales</taxon>
        <taxon>Bacteroidaceae</taxon>
        <taxon>Phocaeicola</taxon>
    </lineage>
</organism>
<gene>
    <name evidence="1" type="ORF">BACDOR_04535</name>
</gene>
<name>B6W4N4_9BACT</name>
<protein>
    <submittedName>
        <fullName evidence="1">Uncharacterized protein</fullName>
    </submittedName>
</protein>
<reference evidence="1 2" key="2">
    <citation type="submission" date="2008-10" db="EMBL/GenBank/DDBJ databases">
        <authorList>
            <person name="Fulton L."/>
            <person name="Clifton S."/>
            <person name="Fulton B."/>
            <person name="Xu J."/>
            <person name="Minx P."/>
            <person name="Pepin K.H."/>
            <person name="Johnson M."/>
            <person name="Thiruvilangam P."/>
            <person name="Bhonagiri V."/>
            <person name="Nash W.E."/>
            <person name="Mardis E.R."/>
            <person name="Wilson R.K."/>
        </authorList>
    </citation>
    <scope>NUCLEOTIDE SEQUENCE [LARGE SCALE GENOMIC DNA]</scope>
    <source>
        <strain evidence="1 2">DSM 17855</strain>
    </source>
</reference>
<evidence type="ECO:0000313" key="1">
    <source>
        <dbReference type="EMBL" id="EEB23024.1"/>
    </source>
</evidence>
<evidence type="ECO:0000313" key="2">
    <source>
        <dbReference type="Proteomes" id="UP000004849"/>
    </source>
</evidence>
<accession>B6W4N4</accession>
<sequence>MFEVKRDIAFLRSMSGLLNIRLYQIHKELVCREALINRKTK</sequence>
<proteinExistence type="predicted"/>
<dbReference type="AlphaFoldDB" id="B6W4N4"/>
<dbReference type="HOGENOM" id="CLU_3265564_0_0_10"/>
<dbReference type="Proteomes" id="UP000004849">
    <property type="component" value="Unassembled WGS sequence"/>
</dbReference>
<dbReference type="EMBL" id="ABWZ01000081">
    <property type="protein sequence ID" value="EEB23024.1"/>
    <property type="molecule type" value="Genomic_DNA"/>
</dbReference>
<reference evidence="1 2" key="1">
    <citation type="submission" date="2008-10" db="EMBL/GenBank/DDBJ databases">
        <title>Draft genome sequence of Bacteroides dorei (DSM 17855).</title>
        <authorList>
            <person name="Sudarsanam P."/>
            <person name="Ley R."/>
            <person name="Guruge J."/>
            <person name="Turnbaugh P.J."/>
            <person name="Mahowald M."/>
            <person name="Liep D."/>
            <person name="Gordon J."/>
        </authorList>
    </citation>
    <scope>NUCLEOTIDE SEQUENCE [LARGE SCALE GENOMIC DNA]</scope>
    <source>
        <strain evidence="1 2">DSM 17855</strain>
    </source>
</reference>